<dbReference type="NCBIfam" id="TIGR01511">
    <property type="entry name" value="ATPase-IB1_Cu"/>
    <property type="match status" value="1"/>
</dbReference>
<dbReference type="PANTHER" id="PTHR43520:SF8">
    <property type="entry name" value="P-TYPE CU(+) TRANSPORTER"/>
    <property type="match status" value="1"/>
</dbReference>
<dbReference type="InterPro" id="IPR006121">
    <property type="entry name" value="HMA_dom"/>
</dbReference>
<dbReference type="SUPFAM" id="SSF56784">
    <property type="entry name" value="HAD-like"/>
    <property type="match status" value="1"/>
</dbReference>
<evidence type="ECO:0000256" key="14">
    <source>
        <dbReference type="ARBA" id="ARBA00022989"/>
    </source>
</evidence>
<dbReference type="InterPro" id="IPR023299">
    <property type="entry name" value="ATPase_P-typ_cyto_dom_N"/>
</dbReference>
<dbReference type="InterPro" id="IPR001757">
    <property type="entry name" value="P_typ_ATPase"/>
</dbReference>
<dbReference type="PANTHER" id="PTHR43520">
    <property type="entry name" value="ATP7, ISOFORM B"/>
    <property type="match status" value="1"/>
</dbReference>
<proteinExistence type="inferred from homology"/>
<dbReference type="Pfam" id="PF00403">
    <property type="entry name" value="HMA"/>
    <property type="match status" value="2"/>
</dbReference>
<feature type="transmembrane region" description="Helical" evidence="18">
    <location>
        <begin position="260"/>
        <end position="280"/>
    </location>
</feature>
<dbReference type="InterPro" id="IPR059000">
    <property type="entry name" value="ATPase_P-type_domA"/>
</dbReference>
<feature type="domain" description="HMA" evidence="19">
    <location>
        <begin position="71"/>
        <end position="137"/>
    </location>
</feature>
<evidence type="ECO:0000256" key="16">
    <source>
        <dbReference type="ARBA" id="ARBA00023065"/>
    </source>
</evidence>
<comment type="caution">
    <text evidence="20">The sequence shown here is derived from an EMBL/GenBank/DDBJ whole genome shotgun (WGS) entry which is preliminary data.</text>
</comment>
<feature type="transmembrane region" description="Helical" evidence="18">
    <location>
        <begin position="162"/>
        <end position="183"/>
    </location>
</feature>
<dbReference type="Pfam" id="PF00122">
    <property type="entry name" value="E1-E2_ATPase"/>
    <property type="match status" value="1"/>
</dbReference>
<keyword evidence="10" id="KW-0187">Copper transport</keyword>
<dbReference type="FunFam" id="2.70.150.10:FF:000020">
    <property type="entry name" value="Copper-exporting P-type ATPase A"/>
    <property type="match status" value="1"/>
</dbReference>
<dbReference type="GO" id="GO:0005886">
    <property type="term" value="C:plasma membrane"/>
    <property type="evidence" value="ECO:0007669"/>
    <property type="project" value="UniProtKB-SubCell"/>
</dbReference>
<protein>
    <recommendedName>
        <fullName evidence="3">P-type Cu(+) transporter</fullName>
        <ecNumber evidence="3">7.2.2.8</ecNumber>
    </recommendedName>
</protein>
<dbReference type="Gene3D" id="3.40.1110.10">
    <property type="entry name" value="Calcium-transporting ATPase, cytoplasmic domain N"/>
    <property type="match status" value="1"/>
</dbReference>
<dbReference type="GO" id="GO:0140581">
    <property type="term" value="F:P-type monovalent copper transporter activity"/>
    <property type="evidence" value="ECO:0007669"/>
    <property type="project" value="UniProtKB-EC"/>
</dbReference>
<dbReference type="GO" id="GO:0016887">
    <property type="term" value="F:ATP hydrolysis activity"/>
    <property type="evidence" value="ECO:0007669"/>
    <property type="project" value="InterPro"/>
</dbReference>
<keyword evidence="12" id="KW-0460">Magnesium</keyword>
<feature type="transmembrane region" description="Helical" evidence="18">
    <location>
        <begin position="189"/>
        <end position="212"/>
    </location>
</feature>
<evidence type="ECO:0000256" key="17">
    <source>
        <dbReference type="ARBA" id="ARBA00023136"/>
    </source>
</evidence>
<evidence type="ECO:0000256" key="1">
    <source>
        <dbReference type="ARBA" id="ARBA00004651"/>
    </source>
</evidence>
<feature type="transmembrane region" description="Helical" evidence="18">
    <location>
        <begin position="445"/>
        <end position="468"/>
    </location>
</feature>
<feature type="transmembrane region" description="Helical" evidence="18">
    <location>
        <begin position="786"/>
        <end position="808"/>
    </location>
</feature>
<organism evidence="20 21">
    <name type="scientific">Albidovulum denitrificans</name>
    <dbReference type="NCBI Taxonomy" id="404881"/>
    <lineage>
        <taxon>Bacteria</taxon>
        <taxon>Pseudomonadati</taxon>
        <taxon>Pseudomonadota</taxon>
        <taxon>Alphaproteobacteria</taxon>
        <taxon>Rhodobacterales</taxon>
        <taxon>Paracoccaceae</taxon>
        <taxon>Albidovulum</taxon>
    </lineage>
</organism>
<dbReference type="SUPFAM" id="SSF81653">
    <property type="entry name" value="Calcium ATPase, transduction domain A"/>
    <property type="match status" value="1"/>
</dbReference>
<evidence type="ECO:0000256" key="12">
    <source>
        <dbReference type="ARBA" id="ARBA00022842"/>
    </source>
</evidence>
<dbReference type="InterPro" id="IPR017969">
    <property type="entry name" value="Heavy-metal-associated_CS"/>
</dbReference>
<dbReference type="InterPro" id="IPR008250">
    <property type="entry name" value="ATPase_P-typ_transduc_dom_A_sf"/>
</dbReference>
<dbReference type="GO" id="GO:0060003">
    <property type="term" value="P:copper ion export"/>
    <property type="evidence" value="ECO:0007669"/>
    <property type="project" value="UniProtKB-ARBA"/>
</dbReference>
<dbReference type="FunFam" id="3.30.70.100:FF:000005">
    <property type="entry name" value="Copper-exporting P-type ATPase A"/>
    <property type="match status" value="2"/>
</dbReference>
<gene>
    <name evidence="20" type="ORF">LX70_02625</name>
</gene>
<dbReference type="InterPro" id="IPR023298">
    <property type="entry name" value="ATPase_P-typ_TM_dom_sf"/>
</dbReference>
<evidence type="ECO:0000313" key="21">
    <source>
        <dbReference type="Proteomes" id="UP000238338"/>
    </source>
</evidence>
<keyword evidence="4" id="KW-0813">Transport</keyword>
<dbReference type="Pfam" id="PF00702">
    <property type="entry name" value="Hydrolase"/>
    <property type="match status" value="1"/>
</dbReference>
<dbReference type="SUPFAM" id="SSF81665">
    <property type="entry name" value="Calcium ATPase, transmembrane domain M"/>
    <property type="match status" value="1"/>
</dbReference>
<accession>A0A2S8S6B6</accession>
<keyword evidence="6 18" id="KW-0812">Transmembrane</keyword>
<dbReference type="GO" id="GO:0043682">
    <property type="term" value="F:P-type divalent copper transporter activity"/>
    <property type="evidence" value="ECO:0007669"/>
    <property type="project" value="TreeGrafter"/>
</dbReference>
<name>A0A2S8S6B6_9RHOB</name>
<comment type="similarity">
    <text evidence="2 18">Belongs to the cation transport ATPase (P-type) (TC 3.A.3) family. Type IB subfamily.</text>
</comment>
<dbReference type="Gene3D" id="3.30.70.100">
    <property type="match status" value="2"/>
</dbReference>
<evidence type="ECO:0000256" key="8">
    <source>
        <dbReference type="ARBA" id="ARBA00022737"/>
    </source>
</evidence>
<evidence type="ECO:0000256" key="10">
    <source>
        <dbReference type="ARBA" id="ARBA00022796"/>
    </source>
</evidence>
<dbReference type="RefSeq" id="WP_105515204.1">
    <property type="nucleotide sequence ID" value="NZ_PVEP01000005.1"/>
</dbReference>
<dbReference type="PROSITE" id="PS01047">
    <property type="entry name" value="HMA_1"/>
    <property type="match status" value="2"/>
</dbReference>
<reference evidence="20 21" key="1">
    <citation type="submission" date="2018-02" db="EMBL/GenBank/DDBJ databases">
        <title>Genomic Encyclopedia of Archaeal and Bacterial Type Strains, Phase II (KMG-II): from individual species to whole genera.</title>
        <authorList>
            <person name="Goeker M."/>
        </authorList>
    </citation>
    <scope>NUCLEOTIDE SEQUENCE [LARGE SCALE GENOMIC DNA]</scope>
    <source>
        <strain evidence="20 21">DSM 18921</strain>
    </source>
</reference>
<sequence>MADTQNLTLSIEGMTCASCVGRVERALKGVPGVDDVSVNLASETAQLRHGGASASDILATLDRAGYPARIVDVTLRIEDMTCASCVGRVEKALKAVPGVIGAEVNLATESARVRFAEGAVTPQDLIRATEAAGYPSHLPESAVASPDAGARKDAEFRELRRATILAAVLTAPVFVTEMGGHLFPAFHHWLTMVLGTRTLWIAQFVLTTLVLAGPGRRFFLKGYPALLRGAPDMNSLVALGTSAAYLFSTLVTFLPGLIPAAARAVYFEAAAVIVVLILFGRMMEARAKGRTGAAIRRLIGLQPRTARVDKDGETVDVALAELRAGERIVVRPGERIAADGTVVQGESWIDESMITGEPMPVHKVKGTAVTGGTVNGQGAITFRADKVGAETALAQIIRMVEQAQGAKLPIQTLVDRITMWFVPAVMAAAAATVLIWLVFGPSPVLTHALVAGVSVLIIACPCAMGLATPTSIMVGTGRAAELGVLFRKGDALQALQGIGVVAFDKTGTLTEGRPELAGLSVEAGFDEGEVLRLAAGAEAASEHPLSRAILAAAGARGVTVPTATRTEAVAGHGVIAEVEGRRVVIGAERLLVREGIDTSGLRARQDLSGADKTPIYVAIDGRPAAILAAADPIKPASRRAIAALHAMGLRTALITGDTETTAKAIAAEAGIDTVVAGVLPGGKVEALKSLSGPSGDLVAFVGDGINDAPALAEADVGIAIGTGTDVAIEAADVVLMAGDPAGVATAFDLSRRTMANIRQNLFWAFAYNVALIPVAAGLLYPAFGVLLSPMLAAGAMALSSVFVLTNALRLRFAGRSFEQEGVRT</sequence>
<dbReference type="CDD" id="cd02094">
    <property type="entry name" value="P-type_ATPase_Cu-like"/>
    <property type="match status" value="1"/>
</dbReference>
<keyword evidence="15" id="KW-0186">Copper</keyword>
<keyword evidence="5 18" id="KW-1003">Cell membrane</keyword>
<dbReference type="Proteomes" id="UP000238338">
    <property type="component" value="Unassembled WGS sequence"/>
</dbReference>
<evidence type="ECO:0000256" key="5">
    <source>
        <dbReference type="ARBA" id="ARBA00022475"/>
    </source>
</evidence>
<keyword evidence="8" id="KW-0677">Repeat</keyword>
<dbReference type="InterPro" id="IPR023214">
    <property type="entry name" value="HAD_sf"/>
</dbReference>
<dbReference type="EMBL" id="PVEP01000005">
    <property type="protein sequence ID" value="PQV56359.1"/>
    <property type="molecule type" value="Genomic_DNA"/>
</dbReference>
<feature type="transmembrane region" description="Helical" evidence="18">
    <location>
        <begin position="233"/>
        <end position="254"/>
    </location>
</feature>
<dbReference type="PRINTS" id="PR00120">
    <property type="entry name" value="HATPASE"/>
</dbReference>
<keyword evidence="13" id="KW-1278">Translocase</keyword>
<dbReference type="CDD" id="cd00371">
    <property type="entry name" value="HMA"/>
    <property type="match status" value="2"/>
</dbReference>
<keyword evidence="11 18" id="KW-0067">ATP-binding</keyword>
<dbReference type="SUPFAM" id="SSF55008">
    <property type="entry name" value="HMA, heavy metal-associated domain"/>
    <property type="match status" value="2"/>
</dbReference>
<evidence type="ECO:0000256" key="4">
    <source>
        <dbReference type="ARBA" id="ARBA00022448"/>
    </source>
</evidence>
<evidence type="ECO:0000256" key="11">
    <source>
        <dbReference type="ARBA" id="ARBA00022840"/>
    </source>
</evidence>
<feature type="transmembrane region" description="Helical" evidence="18">
    <location>
        <begin position="417"/>
        <end position="439"/>
    </location>
</feature>
<evidence type="ECO:0000256" key="13">
    <source>
        <dbReference type="ARBA" id="ARBA00022967"/>
    </source>
</evidence>
<dbReference type="InterPro" id="IPR027256">
    <property type="entry name" value="P-typ_ATPase_IB"/>
</dbReference>
<dbReference type="SFLD" id="SFLDG00002">
    <property type="entry name" value="C1.7:_P-type_atpase_like"/>
    <property type="match status" value="1"/>
</dbReference>
<keyword evidence="14 18" id="KW-1133">Transmembrane helix</keyword>
<dbReference type="OrthoDB" id="9807843at2"/>
<keyword evidence="7 18" id="KW-0479">Metal-binding</keyword>
<dbReference type="AlphaFoldDB" id="A0A2S8S6B6"/>
<dbReference type="Gene3D" id="3.40.50.1000">
    <property type="entry name" value="HAD superfamily/HAD-like"/>
    <property type="match status" value="1"/>
</dbReference>
<dbReference type="Gene3D" id="2.70.150.10">
    <property type="entry name" value="Calcium-transporting ATPase, cytoplasmic transduction domain A"/>
    <property type="match status" value="1"/>
</dbReference>
<dbReference type="GO" id="GO:0005524">
    <property type="term" value="F:ATP binding"/>
    <property type="evidence" value="ECO:0007669"/>
    <property type="project" value="UniProtKB-UniRule"/>
</dbReference>
<comment type="subcellular location">
    <subcellularLocation>
        <location evidence="1">Cell membrane</location>
        <topology evidence="1">Multi-pass membrane protein</topology>
    </subcellularLocation>
</comment>
<dbReference type="InterPro" id="IPR044492">
    <property type="entry name" value="P_typ_ATPase_HD_dom"/>
</dbReference>
<keyword evidence="17 18" id="KW-0472">Membrane</keyword>
<dbReference type="EC" id="7.2.2.8" evidence="3"/>
<dbReference type="GO" id="GO:0005507">
    <property type="term" value="F:copper ion binding"/>
    <property type="evidence" value="ECO:0007669"/>
    <property type="project" value="InterPro"/>
</dbReference>
<dbReference type="NCBIfam" id="TIGR01494">
    <property type="entry name" value="ATPase_P-type"/>
    <property type="match status" value="1"/>
</dbReference>
<dbReference type="InterPro" id="IPR036163">
    <property type="entry name" value="HMA_dom_sf"/>
</dbReference>
<evidence type="ECO:0000256" key="18">
    <source>
        <dbReference type="RuleBase" id="RU362081"/>
    </source>
</evidence>
<feature type="transmembrane region" description="Helical" evidence="18">
    <location>
        <begin position="761"/>
        <end position="780"/>
    </location>
</feature>
<evidence type="ECO:0000256" key="3">
    <source>
        <dbReference type="ARBA" id="ARBA00012517"/>
    </source>
</evidence>
<evidence type="ECO:0000256" key="9">
    <source>
        <dbReference type="ARBA" id="ARBA00022741"/>
    </source>
</evidence>
<dbReference type="InterPro" id="IPR036412">
    <property type="entry name" value="HAD-like_sf"/>
</dbReference>
<dbReference type="PRINTS" id="PR00119">
    <property type="entry name" value="CATATPASE"/>
</dbReference>
<dbReference type="SFLD" id="SFLDS00003">
    <property type="entry name" value="Haloacid_Dehalogenase"/>
    <property type="match status" value="1"/>
</dbReference>
<dbReference type="PROSITE" id="PS00154">
    <property type="entry name" value="ATPASE_E1_E2"/>
    <property type="match status" value="1"/>
</dbReference>
<keyword evidence="21" id="KW-1185">Reference proteome</keyword>
<keyword evidence="16" id="KW-0406">Ion transport</keyword>
<evidence type="ECO:0000259" key="19">
    <source>
        <dbReference type="PROSITE" id="PS50846"/>
    </source>
</evidence>
<dbReference type="InterPro" id="IPR018303">
    <property type="entry name" value="ATPase_P-typ_P_site"/>
</dbReference>
<keyword evidence="9 18" id="KW-0547">Nucleotide-binding</keyword>
<dbReference type="InterPro" id="IPR006122">
    <property type="entry name" value="HMA_Cu_ion-bd"/>
</dbReference>
<evidence type="ECO:0000256" key="6">
    <source>
        <dbReference type="ARBA" id="ARBA00022692"/>
    </source>
</evidence>
<dbReference type="PROSITE" id="PS50846">
    <property type="entry name" value="HMA_2"/>
    <property type="match status" value="2"/>
</dbReference>
<dbReference type="NCBIfam" id="TIGR00003">
    <property type="entry name" value="copper ion binding protein"/>
    <property type="match status" value="2"/>
</dbReference>
<feature type="domain" description="HMA" evidence="19">
    <location>
        <begin position="5"/>
        <end position="69"/>
    </location>
</feature>
<evidence type="ECO:0000256" key="2">
    <source>
        <dbReference type="ARBA" id="ARBA00006024"/>
    </source>
</evidence>
<evidence type="ECO:0000313" key="20">
    <source>
        <dbReference type="EMBL" id="PQV56359.1"/>
    </source>
</evidence>
<dbReference type="GO" id="GO:0055070">
    <property type="term" value="P:copper ion homeostasis"/>
    <property type="evidence" value="ECO:0007669"/>
    <property type="project" value="TreeGrafter"/>
</dbReference>
<dbReference type="NCBIfam" id="TIGR01525">
    <property type="entry name" value="ATPase-IB_hvy"/>
    <property type="match status" value="1"/>
</dbReference>
<evidence type="ECO:0000256" key="7">
    <source>
        <dbReference type="ARBA" id="ARBA00022723"/>
    </source>
</evidence>
<evidence type="ECO:0000256" key="15">
    <source>
        <dbReference type="ARBA" id="ARBA00023008"/>
    </source>
</evidence>
<dbReference type="SFLD" id="SFLDF00027">
    <property type="entry name" value="p-type_atpase"/>
    <property type="match status" value="1"/>
</dbReference>